<dbReference type="SUPFAM" id="SSF56801">
    <property type="entry name" value="Acetyl-CoA synthetase-like"/>
    <property type="match status" value="1"/>
</dbReference>
<name>A0A165PJQ5_EXIGL</name>
<proteinExistence type="predicted"/>
<gene>
    <name evidence="2" type="ORF">EXIGLDRAFT_829465</name>
</gene>
<dbReference type="AlphaFoldDB" id="A0A165PJQ5"/>
<accession>A0A165PJQ5</accession>
<dbReference type="Gene3D" id="3.40.50.12780">
    <property type="entry name" value="N-terminal domain of ligase-like"/>
    <property type="match status" value="1"/>
</dbReference>
<dbReference type="InParanoid" id="A0A165PJQ5"/>
<reference evidence="2 3" key="1">
    <citation type="journal article" date="2016" name="Mol. Biol. Evol.">
        <title>Comparative Genomics of Early-Diverging Mushroom-Forming Fungi Provides Insights into the Origins of Lignocellulose Decay Capabilities.</title>
        <authorList>
            <person name="Nagy L.G."/>
            <person name="Riley R."/>
            <person name="Tritt A."/>
            <person name="Adam C."/>
            <person name="Daum C."/>
            <person name="Floudas D."/>
            <person name="Sun H."/>
            <person name="Yadav J.S."/>
            <person name="Pangilinan J."/>
            <person name="Larsson K.H."/>
            <person name="Matsuura K."/>
            <person name="Barry K."/>
            <person name="Labutti K."/>
            <person name="Kuo R."/>
            <person name="Ohm R.A."/>
            <person name="Bhattacharya S.S."/>
            <person name="Shirouzu T."/>
            <person name="Yoshinaga Y."/>
            <person name="Martin F.M."/>
            <person name="Grigoriev I.V."/>
            <person name="Hibbett D.S."/>
        </authorList>
    </citation>
    <scope>NUCLEOTIDE SEQUENCE [LARGE SCALE GENOMIC DNA]</scope>
    <source>
        <strain evidence="2 3">HHB12029</strain>
    </source>
</reference>
<dbReference type="Proteomes" id="UP000077266">
    <property type="component" value="Unassembled WGS sequence"/>
</dbReference>
<keyword evidence="3" id="KW-1185">Reference proteome</keyword>
<organism evidence="2 3">
    <name type="scientific">Exidia glandulosa HHB12029</name>
    <dbReference type="NCBI Taxonomy" id="1314781"/>
    <lineage>
        <taxon>Eukaryota</taxon>
        <taxon>Fungi</taxon>
        <taxon>Dikarya</taxon>
        <taxon>Basidiomycota</taxon>
        <taxon>Agaricomycotina</taxon>
        <taxon>Agaricomycetes</taxon>
        <taxon>Auriculariales</taxon>
        <taxon>Exidiaceae</taxon>
        <taxon>Exidia</taxon>
    </lineage>
</organism>
<protein>
    <recommendedName>
        <fullName evidence="1">AMP-dependent synthetase/ligase domain-containing protein</fullName>
    </recommendedName>
</protein>
<dbReference type="InterPro" id="IPR000873">
    <property type="entry name" value="AMP-dep_synth/lig_dom"/>
</dbReference>
<dbReference type="EMBL" id="KV425889">
    <property type="protein sequence ID" value="KZW02272.1"/>
    <property type="molecule type" value="Genomic_DNA"/>
</dbReference>
<evidence type="ECO:0000313" key="3">
    <source>
        <dbReference type="Proteomes" id="UP000077266"/>
    </source>
</evidence>
<dbReference type="STRING" id="1314781.A0A165PJQ5"/>
<dbReference type="Pfam" id="PF00501">
    <property type="entry name" value="AMP-binding"/>
    <property type="match status" value="1"/>
</dbReference>
<sequence>MPFEPTPASIPPPTVLLRQDPPTSWAVNYTALNPLSVLLRAALIYPDKPALLHEDVPRPVYYTYAVWAQRVQNLAYALRAAGIRPGDRVAVVAPNCPLIA</sequence>
<feature type="domain" description="AMP-dependent synthetase/ligase" evidence="1">
    <location>
        <begin position="41"/>
        <end position="97"/>
    </location>
</feature>
<dbReference type="OrthoDB" id="10253115at2759"/>
<evidence type="ECO:0000259" key="1">
    <source>
        <dbReference type="Pfam" id="PF00501"/>
    </source>
</evidence>
<feature type="non-terminal residue" evidence="2">
    <location>
        <position position="100"/>
    </location>
</feature>
<dbReference type="InterPro" id="IPR042099">
    <property type="entry name" value="ANL_N_sf"/>
</dbReference>
<evidence type="ECO:0000313" key="2">
    <source>
        <dbReference type="EMBL" id="KZW02272.1"/>
    </source>
</evidence>